<reference evidence="1" key="1">
    <citation type="submission" date="2023-07" db="EMBL/GenBank/DDBJ databases">
        <title>draft genome sequence of fig (Ficus carica).</title>
        <authorList>
            <person name="Takahashi T."/>
            <person name="Nishimura K."/>
        </authorList>
    </citation>
    <scope>NUCLEOTIDE SEQUENCE</scope>
</reference>
<sequence length="59" mass="6170">MLLAANPLDSTVVASKCANVVAGAGSVKSSVGTRRLLAYSIDVSRELSLSKYNIDIRST</sequence>
<evidence type="ECO:0000313" key="1">
    <source>
        <dbReference type="EMBL" id="GMN18730.1"/>
    </source>
</evidence>
<dbReference type="AlphaFoldDB" id="A0AA88CIP3"/>
<protein>
    <submittedName>
        <fullName evidence="1">Uncharacterized protein</fullName>
    </submittedName>
</protein>
<proteinExistence type="predicted"/>
<dbReference type="EMBL" id="BTGU01004974">
    <property type="protein sequence ID" value="GMN18730.1"/>
    <property type="molecule type" value="Genomic_DNA"/>
</dbReference>
<gene>
    <name evidence="1" type="ORF">TIFTF001_046826</name>
</gene>
<organism evidence="1 2">
    <name type="scientific">Ficus carica</name>
    <name type="common">Common fig</name>
    <dbReference type="NCBI Taxonomy" id="3494"/>
    <lineage>
        <taxon>Eukaryota</taxon>
        <taxon>Viridiplantae</taxon>
        <taxon>Streptophyta</taxon>
        <taxon>Embryophyta</taxon>
        <taxon>Tracheophyta</taxon>
        <taxon>Spermatophyta</taxon>
        <taxon>Magnoliopsida</taxon>
        <taxon>eudicotyledons</taxon>
        <taxon>Gunneridae</taxon>
        <taxon>Pentapetalae</taxon>
        <taxon>rosids</taxon>
        <taxon>fabids</taxon>
        <taxon>Rosales</taxon>
        <taxon>Moraceae</taxon>
        <taxon>Ficeae</taxon>
        <taxon>Ficus</taxon>
    </lineage>
</organism>
<keyword evidence="2" id="KW-1185">Reference proteome</keyword>
<name>A0AA88CIP3_FICCA</name>
<evidence type="ECO:0000313" key="2">
    <source>
        <dbReference type="Proteomes" id="UP001187192"/>
    </source>
</evidence>
<accession>A0AA88CIP3</accession>
<comment type="caution">
    <text evidence="1">The sequence shown here is derived from an EMBL/GenBank/DDBJ whole genome shotgun (WGS) entry which is preliminary data.</text>
</comment>
<dbReference type="Proteomes" id="UP001187192">
    <property type="component" value="Unassembled WGS sequence"/>
</dbReference>